<dbReference type="AlphaFoldDB" id="A0A2Z6AZ75"/>
<feature type="compositionally biased region" description="Acidic residues" evidence="1">
    <location>
        <begin position="41"/>
        <end position="52"/>
    </location>
</feature>
<dbReference type="KEGG" id="dfl:DFE_1767"/>
<accession>A0A2Z6AZ75</accession>
<sequence length="52" mass="5927">MPNPSSMDQDELDLWADINNPNNDADMDDWADAHNPNNDDYLGDDDDDDDDE</sequence>
<protein>
    <submittedName>
        <fullName evidence="2">Uncharacterized protein</fullName>
    </submittedName>
</protein>
<proteinExistence type="predicted"/>
<feature type="region of interest" description="Disordered" evidence="1">
    <location>
        <begin position="1"/>
        <end position="52"/>
    </location>
</feature>
<dbReference type="Proteomes" id="UP000269883">
    <property type="component" value="Chromosome"/>
</dbReference>
<evidence type="ECO:0000313" key="2">
    <source>
        <dbReference type="EMBL" id="BBD08493.1"/>
    </source>
</evidence>
<gene>
    <name evidence="2" type="ORF">DFE_1767</name>
</gene>
<evidence type="ECO:0000313" key="3">
    <source>
        <dbReference type="Proteomes" id="UP000269883"/>
    </source>
</evidence>
<evidence type="ECO:0000256" key="1">
    <source>
        <dbReference type="SAM" id="MobiDB-lite"/>
    </source>
</evidence>
<reference evidence="2 3" key="1">
    <citation type="journal article" date="2018" name="Sci. Adv.">
        <title>Multi-heme cytochromes provide a pathway for survival in energy-limited environments.</title>
        <authorList>
            <person name="Deng X."/>
            <person name="Dohmae N."/>
            <person name="Nealson K.H."/>
            <person name="Hashimoto K."/>
            <person name="Okamoto A."/>
        </authorList>
    </citation>
    <scope>NUCLEOTIDE SEQUENCE [LARGE SCALE GENOMIC DNA]</scope>
    <source>
        <strain evidence="2 3">IS5</strain>
    </source>
</reference>
<keyword evidence="3" id="KW-1185">Reference proteome</keyword>
<dbReference type="EMBL" id="AP017378">
    <property type="protein sequence ID" value="BBD08493.1"/>
    <property type="molecule type" value="Genomic_DNA"/>
</dbReference>
<organism evidence="2 3">
    <name type="scientific">Desulfovibrio ferrophilus</name>
    <dbReference type="NCBI Taxonomy" id="241368"/>
    <lineage>
        <taxon>Bacteria</taxon>
        <taxon>Pseudomonadati</taxon>
        <taxon>Thermodesulfobacteriota</taxon>
        <taxon>Desulfovibrionia</taxon>
        <taxon>Desulfovibrionales</taxon>
        <taxon>Desulfovibrionaceae</taxon>
        <taxon>Desulfovibrio</taxon>
    </lineage>
</organism>
<name>A0A2Z6AZ75_9BACT</name>
<dbReference type="RefSeq" id="WP_172961682.1">
    <property type="nucleotide sequence ID" value="NZ_AP017378.1"/>
</dbReference>